<comment type="caution">
    <text evidence="2">The sequence shown here is derived from an EMBL/GenBank/DDBJ whole genome shotgun (WGS) entry which is preliminary data.</text>
</comment>
<sequence>MESSVGVSNVSYSVIPIFSGENYQFWKVKMKTLLLADGLWNIVEYGFNMPDNEEELSTTQKQKLDTDQMLDAKALSKIQNGVSPTIFPRIIRANLAKEAWKILEKEFHGDNKSITVKLQSLRRQFENLRMKDVEVVKDYFSKVIEIVNQMRTFGEVTNKKIVEPENYDSIVAAIDESKDLSTLSVEQLMGSLQSHEERRLKRNDEQIESVFRTKHFSKSKAFFKKDENQSKGSRQWKDKNEVKDEKGERDMTSNNSNFSCKNSNHSTSKC</sequence>
<feature type="compositionally biased region" description="Low complexity" evidence="1">
    <location>
        <begin position="253"/>
        <end position="270"/>
    </location>
</feature>
<evidence type="ECO:0000313" key="2">
    <source>
        <dbReference type="EMBL" id="KAJ7962170.1"/>
    </source>
</evidence>
<gene>
    <name evidence="2" type="ORF">O6P43_017435</name>
</gene>
<protein>
    <submittedName>
        <fullName evidence="2">Retrovirus-related Pol polyprotein from transposon TNT 1-94</fullName>
    </submittedName>
</protein>
<organism evidence="2 3">
    <name type="scientific">Quillaja saponaria</name>
    <name type="common">Soap bark tree</name>
    <dbReference type="NCBI Taxonomy" id="32244"/>
    <lineage>
        <taxon>Eukaryota</taxon>
        <taxon>Viridiplantae</taxon>
        <taxon>Streptophyta</taxon>
        <taxon>Embryophyta</taxon>
        <taxon>Tracheophyta</taxon>
        <taxon>Spermatophyta</taxon>
        <taxon>Magnoliopsida</taxon>
        <taxon>eudicotyledons</taxon>
        <taxon>Gunneridae</taxon>
        <taxon>Pentapetalae</taxon>
        <taxon>rosids</taxon>
        <taxon>fabids</taxon>
        <taxon>Fabales</taxon>
        <taxon>Quillajaceae</taxon>
        <taxon>Quillaja</taxon>
    </lineage>
</organism>
<dbReference type="EMBL" id="JARAOO010000007">
    <property type="protein sequence ID" value="KAJ7962170.1"/>
    <property type="molecule type" value="Genomic_DNA"/>
</dbReference>
<proteinExistence type="predicted"/>
<dbReference type="AlphaFoldDB" id="A0AAD7LSE9"/>
<feature type="region of interest" description="Disordered" evidence="1">
    <location>
        <begin position="222"/>
        <end position="270"/>
    </location>
</feature>
<evidence type="ECO:0000313" key="3">
    <source>
        <dbReference type="Proteomes" id="UP001163823"/>
    </source>
</evidence>
<feature type="compositionally biased region" description="Basic and acidic residues" evidence="1">
    <location>
        <begin position="223"/>
        <end position="251"/>
    </location>
</feature>
<dbReference type="KEGG" id="qsa:O6P43_017435"/>
<dbReference type="Pfam" id="PF14223">
    <property type="entry name" value="Retrotran_gag_2"/>
    <property type="match status" value="1"/>
</dbReference>
<accession>A0AAD7LSE9</accession>
<dbReference type="PANTHER" id="PTHR35317:SF35">
    <property type="entry name" value="DUF4219 DOMAIN-CONTAINING PROTEIN"/>
    <property type="match status" value="1"/>
</dbReference>
<name>A0AAD7LSE9_QUISA</name>
<reference evidence="2" key="1">
    <citation type="journal article" date="2023" name="Science">
        <title>Elucidation of the pathway for biosynthesis of saponin adjuvants from the soapbark tree.</title>
        <authorList>
            <person name="Reed J."/>
            <person name="Orme A."/>
            <person name="El-Demerdash A."/>
            <person name="Owen C."/>
            <person name="Martin L.B.B."/>
            <person name="Misra R.C."/>
            <person name="Kikuchi S."/>
            <person name="Rejzek M."/>
            <person name="Martin A.C."/>
            <person name="Harkess A."/>
            <person name="Leebens-Mack J."/>
            <person name="Louveau T."/>
            <person name="Stephenson M.J."/>
            <person name="Osbourn A."/>
        </authorList>
    </citation>
    <scope>NUCLEOTIDE SEQUENCE</scope>
    <source>
        <strain evidence="2">S10</strain>
    </source>
</reference>
<evidence type="ECO:0000256" key="1">
    <source>
        <dbReference type="SAM" id="MobiDB-lite"/>
    </source>
</evidence>
<dbReference type="Proteomes" id="UP001163823">
    <property type="component" value="Chromosome 7"/>
</dbReference>
<dbReference type="PANTHER" id="PTHR35317">
    <property type="entry name" value="OS04G0629600 PROTEIN"/>
    <property type="match status" value="1"/>
</dbReference>
<keyword evidence="3" id="KW-1185">Reference proteome</keyword>